<dbReference type="PANTHER" id="PTHR38589:SF1">
    <property type="entry name" value="BLR0621 PROTEIN"/>
    <property type="match status" value="1"/>
</dbReference>
<proteinExistence type="predicted"/>
<feature type="non-terminal residue" evidence="2">
    <location>
        <position position="1"/>
    </location>
</feature>
<evidence type="ECO:0000313" key="2">
    <source>
        <dbReference type="EMBL" id="MBP0460350.1"/>
    </source>
</evidence>
<dbReference type="PANTHER" id="PTHR38589">
    <property type="entry name" value="BLR0621 PROTEIN"/>
    <property type="match status" value="1"/>
</dbReference>
<feature type="domain" description="L,D-TPase catalytic" evidence="1">
    <location>
        <begin position="141"/>
        <end position="220"/>
    </location>
</feature>
<dbReference type="EMBL" id="JAGIQL010000111">
    <property type="protein sequence ID" value="MBP0460350.1"/>
    <property type="molecule type" value="Genomic_DNA"/>
</dbReference>
<evidence type="ECO:0000259" key="1">
    <source>
        <dbReference type="Pfam" id="PF03734"/>
    </source>
</evidence>
<organism evidence="2 3">
    <name type="scientific">Streptomyces montanisoli</name>
    <dbReference type="NCBI Taxonomy" id="2798581"/>
    <lineage>
        <taxon>Bacteria</taxon>
        <taxon>Bacillati</taxon>
        <taxon>Actinomycetota</taxon>
        <taxon>Actinomycetes</taxon>
        <taxon>Kitasatosporales</taxon>
        <taxon>Streptomycetaceae</taxon>
        <taxon>Streptomyces</taxon>
    </lineage>
</organism>
<reference evidence="2" key="1">
    <citation type="submission" date="2021-03" db="EMBL/GenBank/DDBJ databases">
        <title>Whole genome sequence of Streptomyces bomunensis MMS17-BM035.</title>
        <authorList>
            <person name="Lee J.H."/>
        </authorList>
    </citation>
    <scope>NUCLEOTIDE SEQUENCE</scope>
    <source>
        <strain evidence="2">MMS17-BM035</strain>
    </source>
</reference>
<accession>A0A940MCB1</accession>
<protein>
    <submittedName>
        <fullName evidence="2">L,D-transpeptidase family protein</fullName>
    </submittedName>
</protein>
<gene>
    <name evidence="2" type="ORF">JFN87_23060</name>
</gene>
<comment type="caution">
    <text evidence="2">The sequence shown here is derived from an EMBL/GenBank/DDBJ whole genome shotgun (WGS) entry which is preliminary data.</text>
</comment>
<dbReference type="AlphaFoldDB" id="A0A940MCB1"/>
<sequence>ADRQPAAGAAGAPAAPVRQLRVARGPLEARGPRLLQRLPGLGPRTLAEVPAGARQIVVVTGKGIDSARSDLAVYRHTAAGWAADADWTARNALNGWTRRHYDDDLRSPIGVFGLTDAGGRMPDPGTKLPYDQSPDFATQGIGFEGESLAHSFDYVVAINYNREAGVSPLDLTRPLGEARGGGIWFHVDHGGPTHGCVSLSEDHMKALLRMLDPRLHPVVVMGDAASLSH</sequence>
<dbReference type="CDD" id="cd16913">
    <property type="entry name" value="YkuD_like"/>
    <property type="match status" value="1"/>
</dbReference>
<dbReference type="Proteomes" id="UP000670475">
    <property type="component" value="Unassembled WGS sequence"/>
</dbReference>
<keyword evidence="3" id="KW-1185">Reference proteome</keyword>
<dbReference type="RefSeq" id="WP_209342853.1">
    <property type="nucleotide sequence ID" value="NZ_JAGIQL010000111.1"/>
</dbReference>
<evidence type="ECO:0000313" key="3">
    <source>
        <dbReference type="Proteomes" id="UP000670475"/>
    </source>
</evidence>
<dbReference type="Pfam" id="PF03734">
    <property type="entry name" value="YkuD"/>
    <property type="match status" value="1"/>
</dbReference>
<dbReference type="GO" id="GO:0016740">
    <property type="term" value="F:transferase activity"/>
    <property type="evidence" value="ECO:0007669"/>
    <property type="project" value="InterPro"/>
</dbReference>
<name>A0A940MCB1_9ACTN</name>
<dbReference type="InterPro" id="IPR005490">
    <property type="entry name" value="LD_TPept_cat_dom"/>
</dbReference>